<keyword evidence="1" id="KW-0808">Transferase</keyword>
<keyword evidence="4 5" id="KW-0067">ATP-binding</keyword>
<feature type="binding site" evidence="5">
    <location>
        <position position="43"/>
    </location>
    <ligand>
        <name>ATP</name>
        <dbReference type="ChEBI" id="CHEBI:30616"/>
    </ligand>
</feature>
<dbReference type="GO" id="GO:0004674">
    <property type="term" value="F:protein serine/threonine kinase activity"/>
    <property type="evidence" value="ECO:0007669"/>
    <property type="project" value="UniProtKB-KW"/>
</dbReference>
<keyword evidence="3 7" id="KW-0418">Kinase</keyword>
<evidence type="ECO:0000259" key="6">
    <source>
        <dbReference type="PROSITE" id="PS50011"/>
    </source>
</evidence>
<dbReference type="SUPFAM" id="SSF56436">
    <property type="entry name" value="C-type lectin-like"/>
    <property type="match status" value="1"/>
</dbReference>
<dbReference type="Gene3D" id="3.90.1580.10">
    <property type="entry name" value="paralog of FGE (formylglycine-generating enzyme)"/>
    <property type="match status" value="1"/>
</dbReference>
<evidence type="ECO:0000256" key="5">
    <source>
        <dbReference type="PROSITE-ProRule" id="PRU10141"/>
    </source>
</evidence>
<organism evidence="7 8">
    <name type="scientific">Tahibacter aquaticus</name>
    <dbReference type="NCBI Taxonomy" id="520092"/>
    <lineage>
        <taxon>Bacteria</taxon>
        <taxon>Pseudomonadati</taxon>
        <taxon>Pseudomonadota</taxon>
        <taxon>Gammaproteobacteria</taxon>
        <taxon>Lysobacterales</taxon>
        <taxon>Rhodanobacteraceae</taxon>
        <taxon>Tahibacter</taxon>
    </lineage>
</organism>
<evidence type="ECO:0000313" key="7">
    <source>
        <dbReference type="EMBL" id="TDR40859.1"/>
    </source>
</evidence>
<keyword evidence="2 5" id="KW-0547">Nucleotide-binding</keyword>
<name>A0A4R6YRZ1_9GAMM</name>
<dbReference type="PANTHER" id="PTHR43289">
    <property type="entry name" value="MITOGEN-ACTIVATED PROTEIN KINASE KINASE KINASE 20-RELATED"/>
    <property type="match status" value="1"/>
</dbReference>
<dbReference type="PROSITE" id="PS50011">
    <property type="entry name" value="PROTEIN_KINASE_DOM"/>
    <property type="match status" value="1"/>
</dbReference>
<evidence type="ECO:0000256" key="2">
    <source>
        <dbReference type="ARBA" id="ARBA00022741"/>
    </source>
</evidence>
<dbReference type="InterPro" id="IPR005532">
    <property type="entry name" value="SUMF_dom"/>
</dbReference>
<feature type="domain" description="Protein kinase" evidence="6">
    <location>
        <begin position="14"/>
        <end position="272"/>
    </location>
</feature>
<dbReference type="CDD" id="cd14014">
    <property type="entry name" value="STKc_PknB_like"/>
    <property type="match status" value="1"/>
</dbReference>
<evidence type="ECO:0000256" key="4">
    <source>
        <dbReference type="ARBA" id="ARBA00022840"/>
    </source>
</evidence>
<dbReference type="Pfam" id="PF00069">
    <property type="entry name" value="Pkinase"/>
    <property type="match status" value="1"/>
</dbReference>
<evidence type="ECO:0000256" key="1">
    <source>
        <dbReference type="ARBA" id="ARBA00022679"/>
    </source>
</evidence>
<dbReference type="InterPro" id="IPR008271">
    <property type="entry name" value="Ser/Thr_kinase_AS"/>
</dbReference>
<dbReference type="OrthoDB" id="9801841at2"/>
<dbReference type="AlphaFoldDB" id="A0A4R6YRZ1"/>
<protein>
    <submittedName>
        <fullName evidence="7">Serine/threonine protein kinase</fullName>
    </submittedName>
</protein>
<dbReference type="InterPro" id="IPR016187">
    <property type="entry name" value="CTDL_fold"/>
</dbReference>
<dbReference type="InterPro" id="IPR011009">
    <property type="entry name" value="Kinase-like_dom_sf"/>
</dbReference>
<dbReference type="Pfam" id="PF03781">
    <property type="entry name" value="FGE-sulfatase"/>
    <property type="match status" value="1"/>
</dbReference>
<dbReference type="Proteomes" id="UP000295293">
    <property type="component" value="Unassembled WGS sequence"/>
</dbReference>
<proteinExistence type="predicted"/>
<dbReference type="SMART" id="SM00220">
    <property type="entry name" value="S_TKc"/>
    <property type="match status" value="1"/>
</dbReference>
<evidence type="ECO:0000256" key="3">
    <source>
        <dbReference type="ARBA" id="ARBA00022777"/>
    </source>
</evidence>
<dbReference type="PROSITE" id="PS00107">
    <property type="entry name" value="PROTEIN_KINASE_ATP"/>
    <property type="match status" value="1"/>
</dbReference>
<dbReference type="SUPFAM" id="SSF56112">
    <property type="entry name" value="Protein kinase-like (PK-like)"/>
    <property type="match status" value="1"/>
</dbReference>
<dbReference type="GO" id="GO:0005524">
    <property type="term" value="F:ATP binding"/>
    <property type="evidence" value="ECO:0007669"/>
    <property type="project" value="UniProtKB-UniRule"/>
</dbReference>
<evidence type="ECO:0000313" key="8">
    <source>
        <dbReference type="Proteomes" id="UP000295293"/>
    </source>
</evidence>
<dbReference type="InterPro" id="IPR042095">
    <property type="entry name" value="SUMF_sf"/>
</dbReference>
<comment type="caution">
    <text evidence="7">The sequence shown here is derived from an EMBL/GenBank/DDBJ whole genome shotgun (WGS) entry which is preliminary data.</text>
</comment>
<dbReference type="PROSITE" id="PS00108">
    <property type="entry name" value="PROTEIN_KINASE_ST"/>
    <property type="match status" value="1"/>
</dbReference>
<dbReference type="Gene3D" id="3.30.200.20">
    <property type="entry name" value="Phosphorylase Kinase, domain 1"/>
    <property type="match status" value="1"/>
</dbReference>
<dbReference type="EMBL" id="SNZH01000012">
    <property type="protein sequence ID" value="TDR40859.1"/>
    <property type="molecule type" value="Genomic_DNA"/>
</dbReference>
<dbReference type="Gene3D" id="1.10.510.10">
    <property type="entry name" value="Transferase(Phosphotransferase) domain 1"/>
    <property type="match status" value="1"/>
</dbReference>
<dbReference type="PANTHER" id="PTHR43289:SF6">
    <property type="entry name" value="SERINE_THREONINE-PROTEIN KINASE NEKL-3"/>
    <property type="match status" value="1"/>
</dbReference>
<sequence length="754" mass="82515">MTANPGIPFEIPGYRIIRPLGQGGMATVYLANQETLDREVAVKVLGADRAPSEDLIKRFENEARTIAKLDHPHIVSIYEVGRASSGHLYYTLPYLPNGDLSTRNDSQDQRRVLAILRCLAEALGYAHQHGIVHRDVKPENVLFDKLDRPQLADFGIALARHSDVRVTREGATLGSTGYMSPEQARGLSLDGRSDLYSLGVMAYELLTGDLPFHGPDALSVALAHVEQPVPRLPPMRRQWQGFMDRALAKDPAQRFQDAADLLSGLDAVEAELDQRRDKPPLQAWRARLAELPASLWVGVTAVAGTLLLLTMLLWPKGDESPETRFVTATPLAATAEAAVPAGETAATDAGATTASAARLALAAGQLSEQKLVTPAGDNAAESYLAVLALEPNNSAAREGLNQVLAALGRQVDAALVGSDDATFASQYEQARMLADRGQLRDSAAWKDFLAQRRSLFEQRLQADVAAAASAQLATLKRPAEVLAQDQADLLGKWQDAERQLVQAEQRRKAREFEPALVLVPAEIGANRFDHAFELGRTEVTRAEYARFVRATNRPAARCREPLRPLSRLKSLQWRDPDFPQDEDEPVVCVSWQDAYAYARWLSQQTGARYRLPSEAEWQHAAASLDRSGICEQGNVADASMGSRWTLASRHKCSDGRAHTSPVGRYRASSLGLYDLVGNASEWTLNCSANTAWDRLLQSDACKERVFRGTSWRDGPDDNAASRRGSSEIDLGYTTVGFRLLREVDSTASTASTAH</sequence>
<dbReference type="InterPro" id="IPR017441">
    <property type="entry name" value="Protein_kinase_ATP_BS"/>
</dbReference>
<accession>A0A4R6YRZ1</accession>
<dbReference type="RefSeq" id="WP_133820222.1">
    <property type="nucleotide sequence ID" value="NZ_SNZH01000012.1"/>
</dbReference>
<keyword evidence="8" id="KW-1185">Reference proteome</keyword>
<gene>
    <name evidence="7" type="ORF">DFR29_112173</name>
</gene>
<keyword evidence="7" id="KW-0723">Serine/threonine-protein kinase</keyword>
<dbReference type="InterPro" id="IPR000719">
    <property type="entry name" value="Prot_kinase_dom"/>
</dbReference>
<reference evidence="7 8" key="1">
    <citation type="submission" date="2019-03" db="EMBL/GenBank/DDBJ databases">
        <title>Genomic Encyclopedia of Type Strains, Phase IV (KMG-IV): sequencing the most valuable type-strain genomes for metagenomic binning, comparative biology and taxonomic classification.</title>
        <authorList>
            <person name="Goeker M."/>
        </authorList>
    </citation>
    <scope>NUCLEOTIDE SEQUENCE [LARGE SCALE GENOMIC DNA]</scope>
    <source>
        <strain evidence="7 8">DSM 21667</strain>
    </source>
</reference>